<sequence length="128" mass="14251">MHRVLFIALMLILSGCDFSERNIKDLAISSVTKQLKDPDSARFSDVRLKISEDGSVFNVCGLVNAKNSFGAYSGDARFVVAGYKNEQNNEYAIYSSKVDSSPSSPDTDGNGTIFEKMYWNAYCQDKHE</sequence>
<evidence type="ECO:0008006" key="2">
    <source>
        <dbReference type="Google" id="ProtNLM"/>
    </source>
</evidence>
<organism evidence="1">
    <name type="scientific">Serratia marcescens SM39</name>
    <dbReference type="NCBI Taxonomy" id="1334564"/>
    <lineage>
        <taxon>Bacteria</taxon>
        <taxon>Pseudomonadati</taxon>
        <taxon>Pseudomonadota</taxon>
        <taxon>Gammaproteobacteria</taxon>
        <taxon>Enterobacterales</taxon>
        <taxon>Yersiniaceae</taxon>
        <taxon>Serratia</taxon>
    </lineage>
</organism>
<dbReference type="EMBL" id="AP013063">
    <property type="protein sequence ID" value="BAO32295.1"/>
    <property type="molecule type" value="Genomic_DNA"/>
</dbReference>
<accession>A0AAT9DSD6</accession>
<gene>
    <name evidence="1" type="ORF">SM39_0228</name>
</gene>
<dbReference type="AlphaFoldDB" id="A0AAT9DSD6"/>
<reference evidence="1" key="1">
    <citation type="journal article" date="2014" name="Genome Biol. Evol.">
        <title>Genome evolution and plasticity of Serratia marcescens, an important multidrug-resistant nosocomial pathogen.</title>
        <authorList>
            <person name="Iguchi A."/>
            <person name="Nagaya Y."/>
            <person name="Pradel E."/>
            <person name="Ooka T."/>
            <person name="Ogura Y."/>
            <person name="Katsura K."/>
            <person name="Kurokawa K."/>
            <person name="Oshima K."/>
            <person name="Hattori M."/>
            <person name="Parkhill J."/>
            <person name="Sebaihia M."/>
            <person name="Coulthurst S.J."/>
            <person name="Gotoh N."/>
            <person name="Thomson N.R."/>
            <person name="Ewbank J.J."/>
            <person name="Hayashi T."/>
        </authorList>
    </citation>
    <scope>NUCLEOTIDE SEQUENCE</scope>
    <source>
        <strain evidence="1">SM39</strain>
    </source>
</reference>
<proteinExistence type="predicted"/>
<name>A0AAT9DSD6_SERMA</name>
<protein>
    <recommendedName>
        <fullName evidence="2">Lipoprotein</fullName>
    </recommendedName>
</protein>
<dbReference type="RefSeq" id="WP_154232790.1">
    <property type="nucleotide sequence ID" value="NZ_AP013063.1"/>
</dbReference>
<evidence type="ECO:0000313" key="1">
    <source>
        <dbReference type="EMBL" id="BAO32295.1"/>
    </source>
</evidence>
<dbReference type="PROSITE" id="PS51257">
    <property type="entry name" value="PROKAR_LIPOPROTEIN"/>
    <property type="match status" value="1"/>
</dbReference>
<dbReference type="KEGG" id="smar:SM39_0228"/>